<dbReference type="STRING" id="246437.L9LE18"/>
<dbReference type="SUPFAM" id="SSF50891">
    <property type="entry name" value="Cyclophilin-like"/>
    <property type="match status" value="1"/>
</dbReference>
<dbReference type="PROSITE" id="PS50072">
    <property type="entry name" value="CSA_PPIASE_2"/>
    <property type="match status" value="1"/>
</dbReference>
<dbReference type="Gene3D" id="2.40.100.10">
    <property type="entry name" value="Cyclophilin-like"/>
    <property type="match status" value="2"/>
</dbReference>
<evidence type="ECO:0000256" key="4">
    <source>
        <dbReference type="RuleBase" id="RU363019"/>
    </source>
</evidence>
<evidence type="ECO:0000256" key="2">
    <source>
        <dbReference type="ARBA" id="ARBA00023110"/>
    </source>
</evidence>
<dbReference type="Pfam" id="PF00160">
    <property type="entry name" value="Pro_isomerase"/>
    <property type="match status" value="2"/>
</dbReference>
<keyword evidence="7" id="KW-1185">Reference proteome</keyword>
<evidence type="ECO:0000256" key="1">
    <source>
        <dbReference type="ARBA" id="ARBA00000971"/>
    </source>
</evidence>
<reference evidence="7" key="1">
    <citation type="submission" date="2012-07" db="EMBL/GenBank/DDBJ databases">
        <title>Genome of the Chinese tree shrew, a rising model animal genetically related to primates.</title>
        <authorList>
            <person name="Zhang G."/>
            <person name="Fan Y."/>
            <person name="Yao Y."/>
            <person name="Huang Z."/>
        </authorList>
    </citation>
    <scope>NUCLEOTIDE SEQUENCE [LARGE SCALE GENOMIC DNA]</scope>
</reference>
<dbReference type="InParanoid" id="L9LE18"/>
<evidence type="ECO:0000313" key="6">
    <source>
        <dbReference type="EMBL" id="ELW71977.1"/>
    </source>
</evidence>
<evidence type="ECO:0000313" key="7">
    <source>
        <dbReference type="Proteomes" id="UP000011518"/>
    </source>
</evidence>
<dbReference type="AlphaFoldDB" id="L9LE18"/>
<dbReference type="PRINTS" id="PR00153">
    <property type="entry name" value="CSAPPISMRASE"/>
</dbReference>
<reference evidence="7" key="2">
    <citation type="journal article" date="2013" name="Nat. Commun.">
        <title>Genome of the Chinese tree shrew.</title>
        <authorList>
            <person name="Fan Y."/>
            <person name="Huang Z.Y."/>
            <person name="Cao C.C."/>
            <person name="Chen C.S."/>
            <person name="Chen Y.X."/>
            <person name="Fan D.D."/>
            <person name="He J."/>
            <person name="Hou H.L."/>
            <person name="Hu L."/>
            <person name="Hu X.T."/>
            <person name="Jiang X.T."/>
            <person name="Lai R."/>
            <person name="Lang Y.S."/>
            <person name="Liang B."/>
            <person name="Liao S.G."/>
            <person name="Mu D."/>
            <person name="Ma Y.Y."/>
            <person name="Niu Y.Y."/>
            <person name="Sun X.Q."/>
            <person name="Xia J.Q."/>
            <person name="Xiao J."/>
            <person name="Xiong Z.Q."/>
            <person name="Xu L."/>
            <person name="Yang L."/>
            <person name="Zhang Y."/>
            <person name="Zhao W."/>
            <person name="Zhao X.D."/>
            <person name="Zheng Y.T."/>
            <person name="Zhou J.M."/>
            <person name="Zhu Y.B."/>
            <person name="Zhang G.J."/>
            <person name="Wang J."/>
            <person name="Yao Y.G."/>
        </authorList>
    </citation>
    <scope>NUCLEOTIDE SEQUENCE [LARGE SCALE GENOMIC DNA]</scope>
</reference>
<sequence length="140" mass="15167">MANLTVFFDITVNGTSLGHFSFKLFADKVAKTAENVHALSTGETGIGDKVSCFHRIIPGSMCQGADFMCHNGPGGKSVYEDKSNGSQFFICTAKAEWLDGVHEVFGKVEEDMDIVEAMGHCGSKSGRTSRKIPRADCRQL</sequence>
<dbReference type="EMBL" id="KB320451">
    <property type="protein sequence ID" value="ELW71977.1"/>
    <property type="molecule type" value="Genomic_DNA"/>
</dbReference>
<keyword evidence="2 4" id="KW-0697">Rotamase</keyword>
<dbReference type="PANTHER" id="PTHR11071:SF490">
    <property type="entry name" value="PEPTIDYL-PROLYL CIS-TRANS ISOMERASE A"/>
    <property type="match status" value="1"/>
</dbReference>
<dbReference type="InterPro" id="IPR024936">
    <property type="entry name" value="Cyclophilin-type_PPIase"/>
</dbReference>
<evidence type="ECO:0000256" key="3">
    <source>
        <dbReference type="ARBA" id="ARBA00023235"/>
    </source>
</evidence>
<accession>L9LE18</accession>
<evidence type="ECO:0000259" key="5">
    <source>
        <dbReference type="PROSITE" id="PS50072"/>
    </source>
</evidence>
<dbReference type="PANTHER" id="PTHR11071">
    <property type="entry name" value="PEPTIDYL-PROLYL CIS-TRANS ISOMERASE"/>
    <property type="match status" value="1"/>
</dbReference>
<name>L9LE18_TUPCH</name>
<dbReference type="InterPro" id="IPR002130">
    <property type="entry name" value="Cyclophilin-type_PPIase_dom"/>
</dbReference>
<comment type="function">
    <text evidence="4">PPIases accelerate the folding of proteins. It catalyzes the cis-trans isomerization of proline imidic peptide bonds in oligopeptides.</text>
</comment>
<comment type="catalytic activity">
    <reaction evidence="1 4">
        <text>[protein]-peptidylproline (omega=180) = [protein]-peptidylproline (omega=0)</text>
        <dbReference type="Rhea" id="RHEA:16237"/>
        <dbReference type="Rhea" id="RHEA-COMP:10747"/>
        <dbReference type="Rhea" id="RHEA-COMP:10748"/>
        <dbReference type="ChEBI" id="CHEBI:83833"/>
        <dbReference type="ChEBI" id="CHEBI:83834"/>
        <dbReference type="EC" id="5.2.1.8"/>
    </reaction>
</comment>
<keyword evidence="3 4" id="KW-0413">Isomerase</keyword>
<dbReference type="GO" id="GO:0005737">
    <property type="term" value="C:cytoplasm"/>
    <property type="evidence" value="ECO:0007669"/>
    <property type="project" value="TreeGrafter"/>
</dbReference>
<dbReference type="InterPro" id="IPR029000">
    <property type="entry name" value="Cyclophilin-like_dom_sf"/>
</dbReference>
<dbReference type="Proteomes" id="UP000011518">
    <property type="component" value="Unassembled WGS sequence"/>
</dbReference>
<dbReference type="PIRSF" id="PIRSF001467">
    <property type="entry name" value="Peptidylpro_ismrse"/>
    <property type="match status" value="1"/>
</dbReference>
<dbReference type="EC" id="5.2.1.8" evidence="4"/>
<protein>
    <recommendedName>
        <fullName evidence="4">Peptidyl-prolyl cis-trans isomerase</fullName>
        <shortName evidence="4">PPIase</shortName>
        <ecNumber evidence="4">5.2.1.8</ecNumber>
    </recommendedName>
</protein>
<dbReference type="GO" id="GO:0016018">
    <property type="term" value="F:cyclosporin A binding"/>
    <property type="evidence" value="ECO:0007669"/>
    <property type="project" value="TreeGrafter"/>
</dbReference>
<dbReference type="GO" id="GO:0003755">
    <property type="term" value="F:peptidyl-prolyl cis-trans isomerase activity"/>
    <property type="evidence" value="ECO:0007669"/>
    <property type="project" value="UniProtKB-UniRule"/>
</dbReference>
<gene>
    <name evidence="6" type="ORF">TREES_T100010522</name>
</gene>
<comment type="similarity">
    <text evidence="4">Belongs to the cyclophilin-type PPIase family.</text>
</comment>
<proteinExistence type="inferred from homology"/>
<organism evidence="6 7">
    <name type="scientific">Tupaia chinensis</name>
    <name type="common">Chinese tree shrew</name>
    <name type="synonym">Tupaia belangeri chinensis</name>
    <dbReference type="NCBI Taxonomy" id="246437"/>
    <lineage>
        <taxon>Eukaryota</taxon>
        <taxon>Metazoa</taxon>
        <taxon>Chordata</taxon>
        <taxon>Craniata</taxon>
        <taxon>Vertebrata</taxon>
        <taxon>Euteleostomi</taxon>
        <taxon>Mammalia</taxon>
        <taxon>Eutheria</taxon>
        <taxon>Euarchontoglires</taxon>
        <taxon>Scandentia</taxon>
        <taxon>Tupaiidae</taxon>
        <taxon>Tupaia</taxon>
    </lineage>
</organism>
<feature type="domain" description="PPIase cyclophilin-type" evidence="5">
    <location>
        <begin position="7"/>
        <end position="139"/>
    </location>
</feature>
<dbReference type="GO" id="GO:0006457">
    <property type="term" value="P:protein folding"/>
    <property type="evidence" value="ECO:0007669"/>
    <property type="project" value="TreeGrafter"/>
</dbReference>